<evidence type="ECO:0000256" key="1">
    <source>
        <dbReference type="SAM" id="MobiDB-lite"/>
    </source>
</evidence>
<dbReference type="AlphaFoldDB" id="A0A067NTY6"/>
<dbReference type="Proteomes" id="UP000027073">
    <property type="component" value="Unassembled WGS sequence"/>
</dbReference>
<name>A0A067NTY6_PLEO1</name>
<sequence length="176" mass="19579">MPPERTEKLVQRTLDGKVASSSSSKAPSKPSKSKSKSKGPPRVYTDAILTIQPKFADLILKKEKNHEFRKYHLREGVVRLWLYETAPTSALTYIIETGPPKEPGEVQDSTGIGNDDFDAGKKESKFGYPVLGLLRLPKALTVNDMEKFGLATPQGYYYATQSLVDGQPLDSMERVF</sequence>
<dbReference type="VEuPathDB" id="FungiDB:PLEOSDRAFT_1102324"/>
<dbReference type="InParanoid" id="A0A067NTY6"/>
<dbReference type="HOGENOM" id="CLU_103806_1_0_1"/>
<evidence type="ECO:0000313" key="3">
    <source>
        <dbReference type="Proteomes" id="UP000027073"/>
    </source>
</evidence>
<gene>
    <name evidence="2" type="ORF">PLEOSDRAFT_1102324</name>
</gene>
<feature type="compositionally biased region" description="Basic and acidic residues" evidence="1">
    <location>
        <begin position="1"/>
        <end position="10"/>
    </location>
</feature>
<dbReference type="SUPFAM" id="SSF88697">
    <property type="entry name" value="PUA domain-like"/>
    <property type="match status" value="1"/>
</dbReference>
<dbReference type="InterPro" id="IPR015947">
    <property type="entry name" value="PUA-like_sf"/>
</dbReference>
<feature type="region of interest" description="Disordered" evidence="1">
    <location>
        <begin position="1"/>
        <end position="43"/>
    </location>
</feature>
<reference evidence="3" key="1">
    <citation type="journal article" date="2014" name="Proc. Natl. Acad. Sci. U.S.A.">
        <title>Extensive sampling of basidiomycete genomes demonstrates inadequacy of the white-rot/brown-rot paradigm for wood decay fungi.</title>
        <authorList>
            <person name="Riley R."/>
            <person name="Salamov A.A."/>
            <person name="Brown D.W."/>
            <person name="Nagy L.G."/>
            <person name="Floudas D."/>
            <person name="Held B.W."/>
            <person name="Levasseur A."/>
            <person name="Lombard V."/>
            <person name="Morin E."/>
            <person name="Otillar R."/>
            <person name="Lindquist E.A."/>
            <person name="Sun H."/>
            <person name="LaButti K.M."/>
            <person name="Schmutz J."/>
            <person name="Jabbour D."/>
            <person name="Luo H."/>
            <person name="Baker S.E."/>
            <person name="Pisabarro A.G."/>
            <person name="Walton J.D."/>
            <person name="Blanchette R.A."/>
            <person name="Henrissat B."/>
            <person name="Martin F."/>
            <person name="Cullen D."/>
            <person name="Hibbett D.S."/>
            <person name="Grigoriev I.V."/>
        </authorList>
    </citation>
    <scope>NUCLEOTIDE SEQUENCE [LARGE SCALE GENOMIC DNA]</scope>
    <source>
        <strain evidence="3">PC15</strain>
    </source>
</reference>
<dbReference type="OrthoDB" id="2149705at2759"/>
<protein>
    <recommendedName>
        <fullName evidence="4">ASCH domain-containing protein</fullName>
    </recommendedName>
</protein>
<dbReference type="EMBL" id="KL198006">
    <property type="protein sequence ID" value="KDQ31349.1"/>
    <property type="molecule type" value="Genomic_DNA"/>
</dbReference>
<proteinExistence type="predicted"/>
<evidence type="ECO:0008006" key="4">
    <source>
        <dbReference type="Google" id="ProtNLM"/>
    </source>
</evidence>
<organism evidence="2 3">
    <name type="scientific">Pleurotus ostreatus (strain PC15)</name>
    <name type="common">Oyster mushroom</name>
    <dbReference type="NCBI Taxonomy" id="1137138"/>
    <lineage>
        <taxon>Eukaryota</taxon>
        <taxon>Fungi</taxon>
        <taxon>Dikarya</taxon>
        <taxon>Basidiomycota</taxon>
        <taxon>Agaricomycotina</taxon>
        <taxon>Agaricomycetes</taxon>
        <taxon>Agaricomycetidae</taxon>
        <taxon>Agaricales</taxon>
        <taxon>Pleurotineae</taxon>
        <taxon>Pleurotaceae</taxon>
        <taxon>Pleurotus</taxon>
    </lineage>
</organism>
<feature type="compositionally biased region" description="Low complexity" evidence="1">
    <location>
        <begin position="19"/>
        <end position="30"/>
    </location>
</feature>
<evidence type="ECO:0000313" key="2">
    <source>
        <dbReference type="EMBL" id="KDQ31349.1"/>
    </source>
</evidence>
<accession>A0A067NTY6</accession>